<evidence type="ECO:0000313" key="3">
    <source>
        <dbReference type="Proteomes" id="UP001239782"/>
    </source>
</evidence>
<accession>A0AA51RW24</accession>
<proteinExistence type="predicted"/>
<keyword evidence="1" id="KW-0732">Signal</keyword>
<sequence length="134" mass="14425">MRKFVLAAASSALLLSVSTQPVKADDDLLRLAISLCDFAKTDDRSSMRRKLKAAGMRLRAIYPAIKCGADGSLLRVATVNNAFEAAKFLASKAGDEAINAPEEDGKTLIQWTEGLVAAGDASKQQFVELYKSKM</sequence>
<dbReference type="AlphaFoldDB" id="A0AA51RW24"/>
<dbReference type="Pfam" id="PF12514">
    <property type="entry name" value="DUF3718"/>
    <property type="match status" value="1"/>
</dbReference>
<evidence type="ECO:0000313" key="2">
    <source>
        <dbReference type="EMBL" id="WMS88711.1"/>
    </source>
</evidence>
<dbReference type="InterPro" id="IPR022193">
    <property type="entry name" value="DUF3718"/>
</dbReference>
<feature type="chain" id="PRO_5041242801" evidence="1">
    <location>
        <begin position="25"/>
        <end position="134"/>
    </location>
</feature>
<feature type="signal peptide" evidence="1">
    <location>
        <begin position="1"/>
        <end position="24"/>
    </location>
</feature>
<dbReference type="KEGG" id="plei:Q9312_07290"/>
<evidence type="ECO:0000256" key="1">
    <source>
        <dbReference type="SAM" id="SignalP"/>
    </source>
</evidence>
<dbReference type="RefSeq" id="WP_309203931.1">
    <property type="nucleotide sequence ID" value="NZ_CP133548.1"/>
</dbReference>
<gene>
    <name evidence="2" type="ORF">Q9312_07290</name>
</gene>
<dbReference type="Proteomes" id="UP001239782">
    <property type="component" value="Chromosome"/>
</dbReference>
<name>A0AA51RW24_9GAMM</name>
<protein>
    <submittedName>
        <fullName evidence="2">DUF3718 domain-containing protein</fullName>
    </submittedName>
</protein>
<reference evidence="2 3" key="1">
    <citation type="submission" date="2023-08" db="EMBL/GenBank/DDBJ databases">
        <title>Pleionea litopenaei sp. nov., isolated from stomach of juvenile Litopenaeus vannamei.</title>
        <authorList>
            <person name="Rho A.M."/>
            <person name="Hwang C.Y."/>
        </authorList>
    </citation>
    <scope>NUCLEOTIDE SEQUENCE [LARGE SCALE GENOMIC DNA]</scope>
    <source>
        <strain evidence="2 3">HL-JVS1</strain>
    </source>
</reference>
<organism evidence="2 3">
    <name type="scientific">Pleionea litopenaei</name>
    <dbReference type="NCBI Taxonomy" id="3070815"/>
    <lineage>
        <taxon>Bacteria</taxon>
        <taxon>Pseudomonadati</taxon>
        <taxon>Pseudomonadota</taxon>
        <taxon>Gammaproteobacteria</taxon>
        <taxon>Oceanospirillales</taxon>
        <taxon>Pleioneaceae</taxon>
        <taxon>Pleionea</taxon>
    </lineage>
</organism>
<dbReference type="EMBL" id="CP133548">
    <property type="protein sequence ID" value="WMS88711.1"/>
    <property type="molecule type" value="Genomic_DNA"/>
</dbReference>
<keyword evidence="3" id="KW-1185">Reference proteome</keyword>